<dbReference type="SUPFAM" id="SSF55729">
    <property type="entry name" value="Acyl-CoA N-acyltransferases (Nat)"/>
    <property type="match status" value="1"/>
</dbReference>
<keyword evidence="3" id="KW-1185">Reference proteome</keyword>
<name>A0A7G9WB05_ALKCA</name>
<evidence type="ECO:0000313" key="2">
    <source>
        <dbReference type="EMBL" id="QNO15867.1"/>
    </source>
</evidence>
<dbReference type="AlphaFoldDB" id="A0A7G9WB05"/>
<organism evidence="2 3">
    <name type="scientific">Alkalicella caledoniensis</name>
    <dbReference type="NCBI Taxonomy" id="2731377"/>
    <lineage>
        <taxon>Bacteria</taxon>
        <taxon>Bacillati</taxon>
        <taxon>Bacillota</taxon>
        <taxon>Clostridia</taxon>
        <taxon>Eubacteriales</taxon>
        <taxon>Proteinivoracaceae</taxon>
        <taxon>Alkalicella</taxon>
    </lineage>
</organism>
<reference evidence="2 3" key="1">
    <citation type="submission" date="2020-07" db="EMBL/GenBank/DDBJ databases">
        <title>Alkalicella. sp. LB2 genome.</title>
        <authorList>
            <person name="Postec A."/>
            <person name="Quemeneur M."/>
        </authorList>
    </citation>
    <scope>NUCLEOTIDE SEQUENCE [LARGE SCALE GENOMIC DNA]</scope>
    <source>
        <strain evidence="2 3">LB2</strain>
    </source>
</reference>
<dbReference type="EMBL" id="CP058559">
    <property type="protein sequence ID" value="QNO15867.1"/>
    <property type="molecule type" value="Genomic_DNA"/>
</dbReference>
<dbReference type="Proteomes" id="UP000516160">
    <property type="component" value="Chromosome"/>
</dbReference>
<dbReference type="Gene3D" id="3.40.630.30">
    <property type="match status" value="1"/>
</dbReference>
<feature type="domain" description="N-acetyltransferase" evidence="1">
    <location>
        <begin position="1"/>
        <end position="139"/>
    </location>
</feature>
<dbReference type="GO" id="GO:0016747">
    <property type="term" value="F:acyltransferase activity, transferring groups other than amino-acyl groups"/>
    <property type="evidence" value="ECO:0007669"/>
    <property type="project" value="InterPro"/>
</dbReference>
<dbReference type="InterPro" id="IPR016181">
    <property type="entry name" value="Acyl_CoA_acyltransferase"/>
</dbReference>
<protein>
    <submittedName>
        <fullName evidence="2">GNAT family N-acetyltransferase</fullName>
    </submittedName>
</protein>
<dbReference type="PROSITE" id="PS51186">
    <property type="entry name" value="GNAT"/>
    <property type="match status" value="1"/>
</dbReference>
<dbReference type="KEGG" id="acae:HYG86_14370"/>
<keyword evidence="2" id="KW-0808">Transferase</keyword>
<sequence>MNSLTQAQLKDLDKIVEIDKSVIGHNGRKDMLKKSIESESCLISMQENEIAGFLTYNTNFFGYSFIELVIVSPQERRKGHATALLQHFVKIASTEKIFSSTNQSNTRMQEVFERNGFTRSGIIENLDEGDPELIYFKLK</sequence>
<proteinExistence type="predicted"/>
<gene>
    <name evidence="2" type="ORF">HYG86_14370</name>
</gene>
<accession>A0A7G9WB05</accession>
<dbReference type="CDD" id="cd04301">
    <property type="entry name" value="NAT_SF"/>
    <property type="match status" value="1"/>
</dbReference>
<dbReference type="RefSeq" id="WP_213166270.1">
    <property type="nucleotide sequence ID" value="NZ_CP058559.1"/>
</dbReference>
<dbReference type="InterPro" id="IPR000182">
    <property type="entry name" value="GNAT_dom"/>
</dbReference>
<dbReference type="Pfam" id="PF00583">
    <property type="entry name" value="Acetyltransf_1"/>
    <property type="match status" value="1"/>
</dbReference>
<evidence type="ECO:0000313" key="3">
    <source>
        <dbReference type="Proteomes" id="UP000516160"/>
    </source>
</evidence>
<evidence type="ECO:0000259" key="1">
    <source>
        <dbReference type="PROSITE" id="PS51186"/>
    </source>
</evidence>